<accession>A0ABW3N3R4</accession>
<name>A0ABW3N3R4_9FLAO</name>
<gene>
    <name evidence="1" type="ORF">ACFQ1Q_03805</name>
</gene>
<evidence type="ECO:0000313" key="2">
    <source>
        <dbReference type="Proteomes" id="UP001597013"/>
    </source>
</evidence>
<evidence type="ECO:0000313" key="1">
    <source>
        <dbReference type="EMBL" id="MFD1062358.1"/>
    </source>
</evidence>
<dbReference type="Proteomes" id="UP001597013">
    <property type="component" value="Unassembled WGS sequence"/>
</dbReference>
<keyword evidence="2" id="KW-1185">Reference proteome</keyword>
<dbReference type="RefSeq" id="WP_386128144.1">
    <property type="nucleotide sequence ID" value="NZ_JBHTJL010000009.1"/>
</dbReference>
<sequence length="111" mass="13151">MNKDYATLMFFKNEFQIIDKTNNENNGSFKYTDVKYIRFERAKTNWLISTLSIIFDLFIGSSTGGRFKDKSYAEIHLENKKLKVITVEENLNNFKKLNEMLKQVQHNKKSN</sequence>
<organism evidence="1 2">
    <name type="scientific">Winogradskyella litorisediminis</name>
    <dbReference type="NCBI Taxonomy" id="1156618"/>
    <lineage>
        <taxon>Bacteria</taxon>
        <taxon>Pseudomonadati</taxon>
        <taxon>Bacteroidota</taxon>
        <taxon>Flavobacteriia</taxon>
        <taxon>Flavobacteriales</taxon>
        <taxon>Flavobacteriaceae</taxon>
        <taxon>Winogradskyella</taxon>
    </lineage>
</organism>
<dbReference type="EMBL" id="JBHTJL010000009">
    <property type="protein sequence ID" value="MFD1062358.1"/>
    <property type="molecule type" value="Genomic_DNA"/>
</dbReference>
<comment type="caution">
    <text evidence="1">The sequence shown here is derived from an EMBL/GenBank/DDBJ whole genome shotgun (WGS) entry which is preliminary data.</text>
</comment>
<protein>
    <recommendedName>
        <fullName evidence="3">DUF4429 domain-containing protein</fullName>
    </recommendedName>
</protein>
<evidence type="ECO:0008006" key="3">
    <source>
        <dbReference type="Google" id="ProtNLM"/>
    </source>
</evidence>
<reference evidence="2" key="1">
    <citation type="journal article" date="2019" name="Int. J. Syst. Evol. Microbiol.">
        <title>The Global Catalogue of Microorganisms (GCM) 10K type strain sequencing project: providing services to taxonomists for standard genome sequencing and annotation.</title>
        <authorList>
            <consortium name="The Broad Institute Genomics Platform"/>
            <consortium name="The Broad Institute Genome Sequencing Center for Infectious Disease"/>
            <person name="Wu L."/>
            <person name="Ma J."/>
        </authorList>
    </citation>
    <scope>NUCLEOTIDE SEQUENCE [LARGE SCALE GENOMIC DNA]</scope>
    <source>
        <strain evidence="2">CCUG 62215</strain>
    </source>
</reference>
<proteinExistence type="predicted"/>